<dbReference type="EC" id="2.7.1.35" evidence="1"/>
<organism evidence="7 8">
    <name type="scientific">Clostridium cadaveris</name>
    <dbReference type="NCBI Taxonomy" id="1529"/>
    <lineage>
        <taxon>Bacteria</taxon>
        <taxon>Bacillati</taxon>
        <taxon>Bacillota</taxon>
        <taxon>Clostridia</taxon>
        <taxon>Eubacteriales</taxon>
        <taxon>Clostridiaceae</taxon>
        <taxon>Clostridium</taxon>
    </lineage>
</organism>
<evidence type="ECO:0000256" key="1">
    <source>
        <dbReference type="ARBA" id="ARBA00012104"/>
    </source>
</evidence>
<dbReference type="AlphaFoldDB" id="A0A1I2P972"/>
<evidence type="ECO:0000313" key="8">
    <source>
        <dbReference type="Proteomes" id="UP000182135"/>
    </source>
</evidence>
<evidence type="ECO:0000256" key="2">
    <source>
        <dbReference type="ARBA" id="ARBA00022679"/>
    </source>
</evidence>
<dbReference type="InterPro" id="IPR013749">
    <property type="entry name" value="PM/HMP-P_kinase-1"/>
</dbReference>
<evidence type="ECO:0000256" key="5">
    <source>
        <dbReference type="ARBA" id="ARBA00022840"/>
    </source>
</evidence>
<accession>A0A1I2P972</accession>
<dbReference type="InterPro" id="IPR029056">
    <property type="entry name" value="Ribokinase-like"/>
</dbReference>
<dbReference type="PANTHER" id="PTHR10534">
    <property type="entry name" value="PYRIDOXAL KINASE"/>
    <property type="match status" value="1"/>
</dbReference>
<dbReference type="eggNOG" id="COG2240">
    <property type="taxonomic scope" value="Bacteria"/>
</dbReference>
<dbReference type="EMBL" id="FOOE01000027">
    <property type="protein sequence ID" value="SFG12634.1"/>
    <property type="molecule type" value="Genomic_DNA"/>
</dbReference>
<keyword evidence="5" id="KW-0067">ATP-binding</keyword>
<keyword evidence="4 7" id="KW-0418">Kinase</keyword>
<dbReference type="SUPFAM" id="SSF53613">
    <property type="entry name" value="Ribokinase-like"/>
    <property type="match status" value="1"/>
</dbReference>
<gene>
    <name evidence="7" type="ORF">SAMN04487885_12726</name>
</gene>
<evidence type="ECO:0000256" key="4">
    <source>
        <dbReference type="ARBA" id="ARBA00022777"/>
    </source>
</evidence>
<evidence type="ECO:0000259" key="6">
    <source>
        <dbReference type="Pfam" id="PF08543"/>
    </source>
</evidence>
<feature type="domain" description="Pyridoxamine kinase/Phosphomethylpyrimidine kinase" evidence="6">
    <location>
        <begin position="32"/>
        <end position="256"/>
    </location>
</feature>
<evidence type="ECO:0000256" key="3">
    <source>
        <dbReference type="ARBA" id="ARBA00022741"/>
    </source>
</evidence>
<keyword evidence="2" id="KW-0808">Transferase</keyword>
<dbReference type="OrthoDB" id="9800808at2"/>
<reference evidence="7 8" key="1">
    <citation type="submission" date="2016-10" db="EMBL/GenBank/DDBJ databases">
        <authorList>
            <person name="de Groot N.N."/>
        </authorList>
    </citation>
    <scope>NUCLEOTIDE SEQUENCE [LARGE SCALE GENOMIC DNA]</scope>
    <source>
        <strain evidence="7 8">NLAE-zl-G419</strain>
    </source>
</reference>
<keyword evidence="8" id="KW-1185">Reference proteome</keyword>
<dbReference type="GO" id="GO:0005829">
    <property type="term" value="C:cytosol"/>
    <property type="evidence" value="ECO:0007669"/>
    <property type="project" value="TreeGrafter"/>
</dbReference>
<dbReference type="NCBIfam" id="NF005491">
    <property type="entry name" value="PRK07105.1"/>
    <property type="match status" value="1"/>
</dbReference>
<dbReference type="Pfam" id="PF08543">
    <property type="entry name" value="Phos_pyr_kin"/>
    <property type="match status" value="1"/>
</dbReference>
<name>A0A1I2P972_9CLOT</name>
<dbReference type="GO" id="GO:0009443">
    <property type="term" value="P:pyridoxal 5'-phosphate salvage"/>
    <property type="evidence" value="ECO:0007669"/>
    <property type="project" value="InterPro"/>
</dbReference>
<dbReference type="PANTHER" id="PTHR10534:SF2">
    <property type="entry name" value="PYRIDOXAL KINASE"/>
    <property type="match status" value="1"/>
</dbReference>
<dbReference type="GO" id="GO:0008478">
    <property type="term" value="F:pyridoxal kinase activity"/>
    <property type="evidence" value="ECO:0007669"/>
    <property type="project" value="UniProtKB-EC"/>
</dbReference>
<protein>
    <recommendedName>
        <fullName evidence="1">pyridoxal kinase</fullName>
        <ecNumber evidence="1">2.7.1.35</ecNumber>
    </recommendedName>
</protein>
<dbReference type="Gene3D" id="3.40.1190.20">
    <property type="match status" value="1"/>
</dbReference>
<sequence length="276" mass="30671">MKKPIKRIAVVHDLCGVGKAALSNIIPILSVMSVEPCAIPTIILSTHTGGFGKPVIKVNEDYIKRAMEHYKNIGISFDGLFVGYLGSIKNIKDMEECMKKSKYKGHTIVDPIFADNGRIYSNFDEDYVEAMKSMVGYADVITPNLTEACYLSGVPYKEELEENEIRHIAEILGNMGAKNVVITSVCNGTNIGSAIYCTRDNDFKIYYTEKEEKKYPGTGDIFASVIAGSIMNGFSLHESCRRAADFTKECINVSSQYDYDTKEGVILEKNLCMLMD</sequence>
<dbReference type="RefSeq" id="WP_027640003.1">
    <property type="nucleotide sequence ID" value="NZ_FOOE01000027.1"/>
</dbReference>
<evidence type="ECO:0000313" key="7">
    <source>
        <dbReference type="EMBL" id="SFG12634.1"/>
    </source>
</evidence>
<keyword evidence="3" id="KW-0547">Nucleotide-binding</keyword>
<dbReference type="GO" id="GO:0005524">
    <property type="term" value="F:ATP binding"/>
    <property type="evidence" value="ECO:0007669"/>
    <property type="project" value="UniProtKB-KW"/>
</dbReference>
<dbReference type="Proteomes" id="UP000182135">
    <property type="component" value="Unassembled WGS sequence"/>
</dbReference>
<proteinExistence type="predicted"/>
<dbReference type="CDD" id="cd01173">
    <property type="entry name" value="pyridoxal_pyridoxamine_kinase"/>
    <property type="match status" value="1"/>
</dbReference>
<dbReference type="STRING" id="1529.SAMN04487885_12726"/>
<dbReference type="InterPro" id="IPR004625">
    <property type="entry name" value="PyrdxlKinase"/>
</dbReference>